<feature type="transmembrane region" description="Helical" evidence="12">
    <location>
        <begin position="158"/>
        <end position="180"/>
    </location>
</feature>
<dbReference type="OrthoDB" id="6358729at2759"/>
<evidence type="ECO:0000256" key="6">
    <source>
        <dbReference type="ARBA" id="ARBA00023136"/>
    </source>
</evidence>
<evidence type="ECO:0000256" key="5">
    <source>
        <dbReference type="ARBA" id="ARBA00023040"/>
    </source>
</evidence>
<dbReference type="PANTHER" id="PTHR24248">
    <property type="entry name" value="ADRENERGIC RECEPTOR-RELATED G-PROTEIN COUPLED RECEPTOR"/>
    <property type="match status" value="1"/>
</dbReference>
<keyword evidence="9 10" id="KW-0807">Transducer</keyword>
<feature type="transmembrane region" description="Helical" evidence="12">
    <location>
        <begin position="528"/>
        <end position="551"/>
    </location>
</feature>
<comment type="subcellular location">
    <subcellularLocation>
        <location evidence="1">Cell membrane</location>
        <topology evidence="1">Multi-pass membrane protein</topology>
    </subcellularLocation>
</comment>
<keyword evidence="15" id="KW-1185">Reference proteome</keyword>
<dbReference type="InterPro" id="IPR000276">
    <property type="entry name" value="GPCR_Rhodpsn"/>
</dbReference>
<keyword evidence="2" id="KW-1003">Cell membrane</keyword>
<evidence type="ECO:0000256" key="12">
    <source>
        <dbReference type="SAM" id="Phobius"/>
    </source>
</evidence>
<evidence type="ECO:0000313" key="14">
    <source>
        <dbReference type="EMBL" id="TKR92838.1"/>
    </source>
</evidence>
<organism evidence="14 15">
    <name type="scientific">Steinernema carpocapsae</name>
    <name type="common">Entomopathogenic nematode</name>
    <dbReference type="NCBI Taxonomy" id="34508"/>
    <lineage>
        <taxon>Eukaryota</taxon>
        <taxon>Metazoa</taxon>
        <taxon>Ecdysozoa</taxon>
        <taxon>Nematoda</taxon>
        <taxon>Chromadorea</taxon>
        <taxon>Rhabditida</taxon>
        <taxon>Tylenchina</taxon>
        <taxon>Panagrolaimomorpha</taxon>
        <taxon>Strongyloidoidea</taxon>
        <taxon>Steinernematidae</taxon>
        <taxon>Steinernema</taxon>
    </lineage>
</organism>
<dbReference type="Pfam" id="PF00001">
    <property type="entry name" value="7tm_1"/>
    <property type="match status" value="1"/>
</dbReference>
<dbReference type="GO" id="GO:0005886">
    <property type="term" value="C:plasma membrane"/>
    <property type="evidence" value="ECO:0007669"/>
    <property type="project" value="UniProtKB-SubCell"/>
</dbReference>
<evidence type="ECO:0000256" key="3">
    <source>
        <dbReference type="ARBA" id="ARBA00022692"/>
    </source>
</evidence>
<evidence type="ECO:0000256" key="7">
    <source>
        <dbReference type="ARBA" id="ARBA00023170"/>
    </source>
</evidence>
<evidence type="ECO:0000256" key="4">
    <source>
        <dbReference type="ARBA" id="ARBA00022989"/>
    </source>
</evidence>
<evidence type="ECO:0000256" key="10">
    <source>
        <dbReference type="RuleBase" id="RU000688"/>
    </source>
</evidence>
<feature type="domain" description="G-protein coupled receptors family 1 profile" evidence="13">
    <location>
        <begin position="57"/>
        <end position="548"/>
    </location>
</feature>
<reference evidence="14 15" key="1">
    <citation type="journal article" date="2015" name="Genome Biol.">
        <title>Comparative genomics of Steinernema reveals deeply conserved gene regulatory networks.</title>
        <authorList>
            <person name="Dillman A.R."/>
            <person name="Macchietto M."/>
            <person name="Porter C.F."/>
            <person name="Rogers A."/>
            <person name="Williams B."/>
            <person name="Antoshechkin I."/>
            <person name="Lee M.M."/>
            <person name="Goodwin Z."/>
            <person name="Lu X."/>
            <person name="Lewis E.E."/>
            <person name="Goodrich-Blair H."/>
            <person name="Stock S.P."/>
            <person name="Adams B.J."/>
            <person name="Sternberg P.W."/>
            <person name="Mortazavi A."/>
        </authorList>
    </citation>
    <scope>NUCLEOTIDE SEQUENCE [LARGE SCALE GENOMIC DNA]</scope>
    <source>
        <strain evidence="14 15">ALL</strain>
    </source>
</reference>
<reference evidence="14 15" key="2">
    <citation type="journal article" date="2019" name="G3 (Bethesda)">
        <title>Hybrid Assembly of the Genome of the Entomopathogenic Nematode Steinernema carpocapsae Identifies the X-Chromosome.</title>
        <authorList>
            <person name="Serra L."/>
            <person name="Macchietto M."/>
            <person name="Macias-Munoz A."/>
            <person name="McGill C.J."/>
            <person name="Rodriguez I.M."/>
            <person name="Rodriguez B."/>
            <person name="Murad R."/>
            <person name="Mortazavi A."/>
        </authorList>
    </citation>
    <scope>NUCLEOTIDE SEQUENCE [LARGE SCALE GENOMIC DNA]</scope>
    <source>
        <strain evidence="14 15">ALL</strain>
    </source>
</reference>
<evidence type="ECO:0000256" key="2">
    <source>
        <dbReference type="ARBA" id="ARBA00022475"/>
    </source>
</evidence>
<feature type="region of interest" description="Disordered" evidence="11">
    <location>
        <begin position="276"/>
        <end position="373"/>
    </location>
</feature>
<evidence type="ECO:0000256" key="1">
    <source>
        <dbReference type="ARBA" id="ARBA00004651"/>
    </source>
</evidence>
<dbReference type="InterPro" id="IPR017452">
    <property type="entry name" value="GPCR_Rhodpsn_7TM"/>
</dbReference>
<evidence type="ECO:0000256" key="11">
    <source>
        <dbReference type="SAM" id="MobiDB-lite"/>
    </source>
</evidence>
<dbReference type="SMART" id="SM01381">
    <property type="entry name" value="7TM_GPCR_Srsx"/>
    <property type="match status" value="1"/>
</dbReference>
<feature type="compositionally biased region" description="Low complexity" evidence="11">
    <location>
        <begin position="437"/>
        <end position="448"/>
    </location>
</feature>
<keyword evidence="7 10" id="KW-0675">Receptor</keyword>
<proteinExistence type="inferred from homology"/>
<feature type="transmembrane region" description="Helical" evidence="12">
    <location>
        <begin position="40"/>
        <end position="67"/>
    </location>
</feature>
<feature type="compositionally biased region" description="Polar residues" evidence="11">
    <location>
        <begin position="355"/>
        <end position="373"/>
    </location>
</feature>
<evidence type="ECO:0000256" key="8">
    <source>
        <dbReference type="ARBA" id="ARBA00023180"/>
    </source>
</evidence>
<feature type="transmembrane region" description="Helical" evidence="12">
    <location>
        <begin position="74"/>
        <end position="96"/>
    </location>
</feature>
<evidence type="ECO:0000313" key="15">
    <source>
        <dbReference type="Proteomes" id="UP000298663"/>
    </source>
</evidence>
<name>A0A4U5P999_STECR</name>
<dbReference type="Proteomes" id="UP000298663">
    <property type="component" value="Unassembled WGS sequence"/>
</dbReference>
<gene>
    <name evidence="14" type="ORF">L596_007408</name>
</gene>
<dbReference type="EMBL" id="AZBU02000002">
    <property type="protein sequence ID" value="TKR92838.1"/>
    <property type="molecule type" value="Genomic_DNA"/>
</dbReference>
<sequence length="640" mass="70366">MSSSLDGSLATTFNGSSSAHFECTFTEWSRAPNQPGFLRIFSIISVLTVLVVIVVLGNSLVIAAVLLRRRLRSATGLLILSLAVADLLVGTVILPFSIANEVLNGFWIFGDTWCTMWLTMDIWMCTASIYNLVAISIDRYIAIIKPMHYPMLITKFRARCIVVGVWIGSFLICSPSFIVASSNKKDEEHCKCTPANAGTAYIVFSASSSFYVPMIVVIFVYVRIYIAARAATKSIYSGMMQVTATANVNTKNYLMQNPTALTKGEQLPMLRVHRGSSVAVKNSSTNSQSEVDRGRNPSSLNGSTRNQCWTSHTNVNYNPGSQLPRPASAQSRSHSPRRHSDEERSRVYHPGDNSAFRNGSHSVSPTRRSTGSVHSLIPKDAVFNAPHSDQNWATAVSQSTVFPPIDENRIADSDESSSAINQSIANSNPEQRLLNVSSKKSTTRSTTSLADPKKEKNGTVSPTSSTAGNVLSRLIRRRAPKKAGCAYEKRLSLEIKAAKTVAIVTGCFIFCWLGFSILYGFNIETNQVLWSIVFWLGYLNSALNPVIYTVFNREFRSCFKKLLTCNHAILFRQTQSVTHQNLYNSYNSQMRPSAGKFGGYNSSASAPPYFSAAVNVSPRGVVPRIPLLDTAPPPPYNHRS</sequence>
<dbReference type="PANTHER" id="PTHR24248:SF174">
    <property type="entry name" value="TYRAMINE_OCTOPAMINE RECEPTOR"/>
    <property type="match status" value="1"/>
</dbReference>
<dbReference type="SUPFAM" id="SSF81321">
    <property type="entry name" value="Family A G protein-coupled receptor-like"/>
    <property type="match status" value="1"/>
</dbReference>
<keyword evidence="8" id="KW-0325">Glycoprotein</keyword>
<comment type="similarity">
    <text evidence="10">Belongs to the G-protein coupled receptor 1 family.</text>
</comment>
<protein>
    <recommendedName>
        <fullName evidence="13">G-protein coupled receptors family 1 profile domain-containing protein</fullName>
    </recommendedName>
</protein>
<accession>A0A4U5P999</accession>
<feature type="transmembrane region" description="Helical" evidence="12">
    <location>
        <begin position="116"/>
        <end position="137"/>
    </location>
</feature>
<feature type="region of interest" description="Disordered" evidence="11">
    <location>
        <begin position="407"/>
        <end position="466"/>
    </location>
</feature>
<dbReference type="PROSITE" id="PS50262">
    <property type="entry name" value="G_PROTEIN_RECEP_F1_2"/>
    <property type="match status" value="1"/>
</dbReference>
<keyword evidence="4 12" id="KW-1133">Transmembrane helix</keyword>
<feature type="compositionally biased region" description="Polar residues" evidence="11">
    <location>
        <begin position="279"/>
        <end position="289"/>
    </location>
</feature>
<dbReference type="Gene3D" id="1.20.1070.10">
    <property type="entry name" value="Rhodopsin 7-helix transmembrane proteins"/>
    <property type="match status" value="2"/>
</dbReference>
<dbReference type="PRINTS" id="PR00237">
    <property type="entry name" value="GPCRRHODOPSN"/>
</dbReference>
<comment type="caution">
    <text evidence="14">The sequence shown here is derived from an EMBL/GenBank/DDBJ whole genome shotgun (WGS) entry which is preliminary data.</text>
</comment>
<dbReference type="STRING" id="34508.A0A4U5P999"/>
<evidence type="ECO:0000259" key="13">
    <source>
        <dbReference type="PROSITE" id="PS50262"/>
    </source>
</evidence>
<feature type="transmembrane region" description="Helical" evidence="12">
    <location>
        <begin position="200"/>
        <end position="226"/>
    </location>
</feature>
<keyword evidence="5 10" id="KW-0297">G-protein coupled receptor</keyword>
<keyword evidence="6 12" id="KW-0472">Membrane</keyword>
<dbReference type="GO" id="GO:0004930">
    <property type="term" value="F:G protein-coupled receptor activity"/>
    <property type="evidence" value="ECO:0007669"/>
    <property type="project" value="UniProtKB-KW"/>
</dbReference>
<feature type="transmembrane region" description="Helical" evidence="12">
    <location>
        <begin position="500"/>
        <end position="522"/>
    </location>
</feature>
<dbReference type="PROSITE" id="PS00237">
    <property type="entry name" value="G_PROTEIN_RECEP_F1_1"/>
    <property type="match status" value="1"/>
</dbReference>
<keyword evidence="3 10" id="KW-0812">Transmembrane</keyword>
<evidence type="ECO:0000256" key="9">
    <source>
        <dbReference type="ARBA" id="ARBA00023224"/>
    </source>
</evidence>
<feature type="compositionally biased region" description="Low complexity" evidence="11">
    <location>
        <begin position="416"/>
        <end position="428"/>
    </location>
</feature>
<feature type="compositionally biased region" description="Polar residues" evidence="11">
    <location>
        <begin position="296"/>
        <end position="321"/>
    </location>
</feature>
<dbReference type="AlphaFoldDB" id="A0A4U5P999"/>